<dbReference type="WBParaSite" id="Pan_g6496.t1">
    <property type="protein sequence ID" value="Pan_g6496.t1"/>
    <property type="gene ID" value="Pan_g6496"/>
</dbReference>
<evidence type="ECO:0000256" key="1">
    <source>
        <dbReference type="SAM" id="MobiDB-lite"/>
    </source>
</evidence>
<evidence type="ECO:0000313" key="3">
    <source>
        <dbReference type="Proteomes" id="UP000492821"/>
    </source>
</evidence>
<feature type="region of interest" description="Disordered" evidence="1">
    <location>
        <begin position="488"/>
        <end position="510"/>
    </location>
</feature>
<name>A0A7E4W2E0_PANRE</name>
<proteinExistence type="predicted"/>
<feature type="compositionally biased region" description="Polar residues" evidence="1">
    <location>
        <begin position="231"/>
        <end position="245"/>
    </location>
</feature>
<feature type="domain" description="ARC105/Med15 mediator subunit C-terminal" evidence="2">
    <location>
        <begin position="576"/>
        <end position="687"/>
    </location>
</feature>
<protein>
    <submittedName>
        <fullName evidence="4">Trithorax group protein osa</fullName>
    </submittedName>
</protein>
<dbReference type="InterPro" id="IPR048386">
    <property type="entry name" value="Med15_C"/>
</dbReference>
<dbReference type="AlphaFoldDB" id="A0A7E4W2E0"/>
<dbReference type="Proteomes" id="UP000492821">
    <property type="component" value="Unassembled WGS sequence"/>
</dbReference>
<sequence>MSNPGKQQPPNMPTRMQVQYVPPNQSGMPPRMMNPVRMPGRPGNLPDSVTPSNVFQWSAQIPALHDKVRNLSPTSAAVHVNRILENNKKRAMGNPQMRPMGQQGMMQRAQYGAGGPGGPGNFHPMMNPNQNQPQFPAGQPPPQPLGNQQQPPISQAGGIAFPGPGPTAQNPSTINPRTPQQPGSNQPVTSVQSNQQQLRNPGSIQPPGSQQTQNHPNGPSPMVQPIPSVGNPGTPSQQSIPVQPLIDTNSPEYKAAYAELQRCRAPMLLLLDKMKVDNHPGYFQMVKMLDVMENSKSLSIDLINRLITNVQGMLTRYDMTRYAQQVGMEIRRGRTRFPKGIDPYAKYANERIGAPKHFYEQALKAEKRRSEQLYVKRKAKWFSESNFTPGDPEYPYPSIVYNDVNMESHLERLNAIYNNGQEAFFVEEHTAKKVKINLETEYIVRLDRLVNLRDGKEVEPEVKDYQEFEILPDQQTLHYDEDGVLIQSMPSTSKETSSSDEGPPKKRKCMLDMRTGSSSILKPRKPENSKRIFDENFYCQPIFDVVTGHKEVNRDCRFNCCVPYFIESIQGKQILIPQAAATELRRYRHRADKEFQPLSEYAGAWSVVINPTKVNSKYPCPELRIILTKYYPARPAAYEILRPNPLQEPIVDKFYDTIEEKMQERRQCDVSLHSITDIVSAFRYCVEYTYSQKDVFDFRNVVVKTSD</sequence>
<accession>A0A7E4W2E0</accession>
<feature type="compositionally biased region" description="Low complexity" evidence="1">
    <location>
        <begin position="124"/>
        <end position="137"/>
    </location>
</feature>
<feature type="compositionally biased region" description="Polar residues" evidence="1">
    <location>
        <begin position="167"/>
        <end position="217"/>
    </location>
</feature>
<feature type="region of interest" description="Disordered" evidence="1">
    <location>
        <begin position="108"/>
        <end position="245"/>
    </location>
</feature>
<evidence type="ECO:0000313" key="4">
    <source>
        <dbReference type="WBParaSite" id="Pan_g6496.t1"/>
    </source>
</evidence>
<evidence type="ECO:0000259" key="2">
    <source>
        <dbReference type="Pfam" id="PF21539"/>
    </source>
</evidence>
<organism evidence="3 4">
    <name type="scientific">Panagrellus redivivus</name>
    <name type="common">Microworm</name>
    <dbReference type="NCBI Taxonomy" id="6233"/>
    <lineage>
        <taxon>Eukaryota</taxon>
        <taxon>Metazoa</taxon>
        <taxon>Ecdysozoa</taxon>
        <taxon>Nematoda</taxon>
        <taxon>Chromadorea</taxon>
        <taxon>Rhabditida</taxon>
        <taxon>Tylenchina</taxon>
        <taxon>Panagrolaimomorpha</taxon>
        <taxon>Panagrolaimoidea</taxon>
        <taxon>Panagrolaimidae</taxon>
        <taxon>Panagrellus</taxon>
    </lineage>
</organism>
<keyword evidence="3" id="KW-1185">Reference proteome</keyword>
<reference evidence="3" key="1">
    <citation type="journal article" date="2013" name="Genetics">
        <title>The draft genome and transcriptome of Panagrellus redivivus are shaped by the harsh demands of a free-living lifestyle.</title>
        <authorList>
            <person name="Srinivasan J."/>
            <person name="Dillman A.R."/>
            <person name="Macchietto M.G."/>
            <person name="Heikkinen L."/>
            <person name="Lakso M."/>
            <person name="Fracchia K.M."/>
            <person name="Antoshechkin I."/>
            <person name="Mortazavi A."/>
            <person name="Wong G."/>
            <person name="Sternberg P.W."/>
        </authorList>
    </citation>
    <scope>NUCLEOTIDE SEQUENCE [LARGE SCALE GENOMIC DNA]</scope>
    <source>
        <strain evidence="3">MT8872</strain>
    </source>
</reference>
<feature type="compositionally biased region" description="Polar residues" evidence="1">
    <location>
        <begin position="1"/>
        <end position="26"/>
    </location>
</feature>
<feature type="region of interest" description="Disordered" evidence="1">
    <location>
        <begin position="1"/>
        <end position="30"/>
    </location>
</feature>
<dbReference type="Pfam" id="PF21539">
    <property type="entry name" value="Med15_C"/>
    <property type="match status" value="1"/>
</dbReference>
<reference evidence="4" key="2">
    <citation type="submission" date="2020-10" db="UniProtKB">
        <authorList>
            <consortium name="WormBaseParasite"/>
        </authorList>
    </citation>
    <scope>IDENTIFICATION</scope>
</reference>